<accession>A0ABZ2FDD9</accession>
<sequence>MRLVDLPTAVAERGHAADLDVVVLVHDDVLEDTAGTWRWTARDGVGALTRTDEPAEVTLGIGDLGAVWLGGQTLGARHAAGYVTQQRPGAVAELDAALRTPVGPTTTIDF</sequence>
<organism evidence="2 3">
    <name type="scientific">Janibacter terrae</name>
    <dbReference type="NCBI Taxonomy" id="103817"/>
    <lineage>
        <taxon>Bacteria</taxon>
        <taxon>Bacillati</taxon>
        <taxon>Actinomycetota</taxon>
        <taxon>Actinomycetes</taxon>
        <taxon>Micrococcales</taxon>
        <taxon>Intrasporangiaceae</taxon>
        <taxon>Janibacter</taxon>
    </lineage>
</organism>
<dbReference type="PANTHER" id="PTHR37817:SF1">
    <property type="entry name" value="N-ACETYLTRANSFERASE EIS"/>
    <property type="match status" value="1"/>
</dbReference>
<evidence type="ECO:0000259" key="1">
    <source>
        <dbReference type="Pfam" id="PF13530"/>
    </source>
</evidence>
<evidence type="ECO:0000313" key="3">
    <source>
        <dbReference type="Proteomes" id="UP001381003"/>
    </source>
</evidence>
<dbReference type="InterPro" id="IPR025559">
    <property type="entry name" value="Eis_dom"/>
</dbReference>
<dbReference type="Pfam" id="PF13530">
    <property type="entry name" value="SCP2_2"/>
    <property type="match status" value="1"/>
</dbReference>
<feature type="domain" description="Enhanced intracellular survival protein" evidence="1">
    <location>
        <begin position="7"/>
        <end position="102"/>
    </location>
</feature>
<protein>
    <submittedName>
        <fullName evidence="2">Sterol carrier protein domain-containing protein</fullName>
    </submittedName>
</protein>
<dbReference type="PANTHER" id="PTHR37817">
    <property type="entry name" value="N-ACETYLTRANSFERASE EIS"/>
    <property type="match status" value="1"/>
</dbReference>
<evidence type="ECO:0000313" key="2">
    <source>
        <dbReference type="EMBL" id="WWF05338.1"/>
    </source>
</evidence>
<proteinExistence type="predicted"/>
<dbReference type="SUPFAM" id="SSF55718">
    <property type="entry name" value="SCP-like"/>
    <property type="match status" value="1"/>
</dbReference>
<dbReference type="Gene3D" id="3.30.1050.10">
    <property type="entry name" value="SCP2 sterol-binding domain"/>
    <property type="match status" value="1"/>
</dbReference>
<dbReference type="Proteomes" id="UP001381003">
    <property type="component" value="Chromosome"/>
</dbReference>
<name>A0ABZ2FDD9_9MICO</name>
<dbReference type="EMBL" id="CP104874">
    <property type="protein sequence ID" value="WWF05338.1"/>
    <property type="molecule type" value="Genomic_DNA"/>
</dbReference>
<reference evidence="2 3" key="1">
    <citation type="submission" date="2022-09" db="EMBL/GenBank/DDBJ databases">
        <title>Complete genome sequence of Janibacter terrae strain COS04-44, PCL-degrading bacteria isolated from oil spilled coast.</title>
        <authorList>
            <person name="Park H."/>
            <person name="Kim J.Y."/>
            <person name="An S.H."/>
            <person name="Lee C.M."/>
            <person name="Weon H.-Y."/>
        </authorList>
    </citation>
    <scope>NUCLEOTIDE SEQUENCE [LARGE SCALE GENOMIC DNA]</scope>
    <source>
        <strain evidence="2 3">COS04-44</strain>
    </source>
</reference>
<dbReference type="InterPro" id="IPR051554">
    <property type="entry name" value="Acetyltransferase_Eis"/>
</dbReference>
<gene>
    <name evidence="2" type="ORF">N5P18_00245</name>
</gene>
<dbReference type="InterPro" id="IPR036527">
    <property type="entry name" value="SCP2_sterol-bd_dom_sf"/>
</dbReference>
<keyword evidence="3" id="KW-1185">Reference proteome</keyword>
<dbReference type="RefSeq" id="WP_068422167.1">
    <property type="nucleotide sequence ID" value="NZ_CP104874.1"/>
</dbReference>